<name>A0A2N5T8F7_9BASI</name>
<evidence type="ECO:0000313" key="3">
    <source>
        <dbReference type="Proteomes" id="UP000235388"/>
    </source>
</evidence>
<gene>
    <name evidence="2" type="ORF">PCANC_02886</name>
</gene>
<dbReference type="AlphaFoldDB" id="A0A2N5T8F7"/>
<dbReference type="Proteomes" id="UP000235388">
    <property type="component" value="Unassembled WGS sequence"/>
</dbReference>
<accession>A0A2N5T8F7</accession>
<feature type="region of interest" description="Disordered" evidence="1">
    <location>
        <begin position="84"/>
        <end position="118"/>
    </location>
</feature>
<dbReference type="EMBL" id="PGCJ01000780">
    <property type="protein sequence ID" value="PLW21779.1"/>
    <property type="molecule type" value="Genomic_DNA"/>
</dbReference>
<feature type="compositionally biased region" description="Pro residues" evidence="1">
    <location>
        <begin position="91"/>
        <end position="100"/>
    </location>
</feature>
<sequence>MLIATQTCTQLLLQLVLELSRDLPLLFYCASTSKPSLLWILENGLSKILAKFSITPESIICTLNAAKRSAAHLVGRLHHRVQQQAAQSRLPPLPPSPPPTSQSSGLQDPVPPPQHISPPLLPPAVAPVVLSTPPQYRITLFHPLDLTPSPFLCPPPGRSAMSSKSNNDKTDYLQMLMEMQHNQLLQAQQDCAVSAKRMT</sequence>
<comment type="caution">
    <text evidence="2">The sequence shown here is derived from an EMBL/GenBank/DDBJ whole genome shotgun (WGS) entry which is preliminary data.</text>
</comment>
<evidence type="ECO:0000256" key="1">
    <source>
        <dbReference type="SAM" id="MobiDB-lite"/>
    </source>
</evidence>
<proteinExistence type="predicted"/>
<evidence type="ECO:0000313" key="2">
    <source>
        <dbReference type="EMBL" id="PLW21779.1"/>
    </source>
</evidence>
<feature type="compositionally biased region" description="Pro residues" evidence="1">
    <location>
        <begin position="109"/>
        <end position="118"/>
    </location>
</feature>
<reference evidence="2 3" key="1">
    <citation type="submission" date="2017-11" db="EMBL/GenBank/DDBJ databases">
        <title>De novo assembly and phasing of dikaryotic genomes from two isolates of Puccinia coronata f. sp. avenae, the causal agent of oat crown rust.</title>
        <authorList>
            <person name="Miller M.E."/>
            <person name="Zhang Y."/>
            <person name="Omidvar V."/>
            <person name="Sperschneider J."/>
            <person name="Schwessinger B."/>
            <person name="Raley C."/>
            <person name="Palmer J.M."/>
            <person name="Garnica D."/>
            <person name="Upadhyaya N."/>
            <person name="Rathjen J."/>
            <person name="Taylor J.M."/>
            <person name="Park R.F."/>
            <person name="Dodds P.N."/>
            <person name="Hirsch C.D."/>
            <person name="Kianian S.F."/>
            <person name="Figueroa M."/>
        </authorList>
    </citation>
    <scope>NUCLEOTIDE SEQUENCE [LARGE SCALE GENOMIC DNA]</scope>
    <source>
        <strain evidence="2">12NC29</strain>
    </source>
</reference>
<protein>
    <submittedName>
        <fullName evidence="2">Uncharacterized protein</fullName>
    </submittedName>
</protein>
<organism evidence="2 3">
    <name type="scientific">Puccinia coronata f. sp. avenae</name>
    <dbReference type="NCBI Taxonomy" id="200324"/>
    <lineage>
        <taxon>Eukaryota</taxon>
        <taxon>Fungi</taxon>
        <taxon>Dikarya</taxon>
        <taxon>Basidiomycota</taxon>
        <taxon>Pucciniomycotina</taxon>
        <taxon>Pucciniomycetes</taxon>
        <taxon>Pucciniales</taxon>
        <taxon>Pucciniaceae</taxon>
        <taxon>Puccinia</taxon>
    </lineage>
</organism>
<keyword evidence="3" id="KW-1185">Reference proteome</keyword>